<evidence type="ECO:0000313" key="1">
    <source>
        <dbReference type="EMBL" id="VFK12310.1"/>
    </source>
</evidence>
<dbReference type="EMBL" id="CAADFK010000033">
    <property type="protein sequence ID" value="VFK12310.1"/>
    <property type="molecule type" value="Genomic_DNA"/>
</dbReference>
<name>A0A450W5H6_9GAMM</name>
<accession>A0A450W5H6</accession>
<organism evidence="1">
    <name type="scientific">Candidatus Kentrum sp. LPFa</name>
    <dbReference type="NCBI Taxonomy" id="2126335"/>
    <lineage>
        <taxon>Bacteria</taxon>
        <taxon>Pseudomonadati</taxon>
        <taxon>Pseudomonadota</taxon>
        <taxon>Gammaproteobacteria</taxon>
        <taxon>Candidatus Kentrum</taxon>
    </lineage>
</organism>
<dbReference type="InterPro" id="IPR032580">
    <property type="entry name" value="SatD"/>
</dbReference>
<reference evidence="1" key="1">
    <citation type="submission" date="2019-02" db="EMBL/GenBank/DDBJ databases">
        <authorList>
            <person name="Gruber-Vodicka R. H."/>
            <person name="Seah K. B. B."/>
        </authorList>
    </citation>
    <scope>NUCLEOTIDE SEQUENCE</scope>
    <source>
        <strain evidence="1">BECK_S313</strain>
    </source>
</reference>
<protein>
    <submittedName>
        <fullName evidence="1">SatD family (SatD)</fullName>
    </submittedName>
</protein>
<dbReference type="AlphaFoldDB" id="A0A450W5H6"/>
<gene>
    <name evidence="1" type="ORF">BECKLPF1236B_GA0070989_103318</name>
</gene>
<dbReference type="Pfam" id="PF16264">
    <property type="entry name" value="SatD"/>
    <property type="match status" value="1"/>
</dbReference>
<sequence>MTQQYILMGDIIRSRAYEAVKLRQEFLQLIDSCNETLRDGILSPYTVTLGDEFQGVASSLGKVIDAIFHMEETSLSHVLPFKIRYVAVYGHIDTPINRIKAYTMMGPGLTKAREILTDKGKGRPRFCFVLDDAHLANQLNRLFSVIGGLIERWHTQDASLVLDMLHNTSNKEVGVIYAKNRSQIWKRRRHLLIEEYRSLKESIAEMVQNE</sequence>
<proteinExistence type="predicted"/>